<reference evidence="7 8" key="1">
    <citation type="submission" date="2023-01" db="EMBL/GenBank/DDBJ databases">
        <title>Analysis of 21 Apiospora genomes using comparative genomics revels a genus with tremendous synthesis potential of carbohydrate active enzymes and secondary metabolites.</title>
        <authorList>
            <person name="Sorensen T."/>
        </authorList>
    </citation>
    <scope>NUCLEOTIDE SEQUENCE [LARGE SCALE GENOMIC DNA]</scope>
    <source>
        <strain evidence="7 8">CBS 114990</strain>
    </source>
</reference>
<dbReference type="RefSeq" id="XP_066670196.1">
    <property type="nucleotide sequence ID" value="XM_066811273.1"/>
</dbReference>
<dbReference type="Proteomes" id="UP001433268">
    <property type="component" value="Unassembled WGS sequence"/>
</dbReference>
<comment type="subcellular location">
    <subcellularLocation>
        <location evidence="1">Membrane</location>
        <topology evidence="1">Single-pass membrane protein</topology>
    </subcellularLocation>
</comment>
<dbReference type="PANTHER" id="PTHR15549">
    <property type="entry name" value="PAIRED IMMUNOGLOBULIN-LIKE TYPE 2 RECEPTOR"/>
    <property type="match status" value="1"/>
</dbReference>
<accession>A0ABR1WRF3</accession>
<gene>
    <name evidence="7" type="ORF">PG997_006958</name>
</gene>
<proteinExistence type="predicted"/>
<evidence type="ECO:0000256" key="2">
    <source>
        <dbReference type="ARBA" id="ARBA00022692"/>
    </source>
</evidence>
<dbReference type="GeneID" id="92044333"/>
<keyword evidence="3 6" id="KW-1133">Transmembrane helix</keyword>
<keyword evidence="4 6" id="KW-0472">Membrane</keyword>
<feature type="transmembrane region" description="Helical" evidence="6">
    <location>
        <begin position="227"/>
        <end position="249"/>
    </location>
</feature>
<evidence type="ECO:0000256" key="6">
    <source>
        <dbReference type="SAM" id="Phobius"/>
    </source>
</evidence>
<evidence type="ECO:0000256" key="5">
    <source>
        <dbReference type="SAM" id="MobiDB-lite"/>
    </source>
</evidence>
<evidence type="ECO:0000256" key="3">
    <source>
        <dbReference type="ARBA" id="ARBA00022989"/>
    </source>
</evidence>
<keyword evidence="8" id="KW-1185">Reference proteome</keyword>
<dbReference type="EMBL" id="JAQQWN010000005">
    <property type="protein sequence ID" value="KAK8085687.1"/>
    <property type="molecule type" value="Genomic_DNA"/>
</dbReference>
<protein>
    <submittedName>
        <fullName evidence="7">Uncharacterized protein</fullName>
    </submittedName>
</protein>
<evidence type="ECO:0000313" key="8">
    <source>
        <dbReference type="Proteomes" id="UP001433268"/>
    </source>
</evidence>
<evidence type="ECO:0000256" key="4">
    <source>
        <dbReference type="ARBA" id="ARBA00023136"/>
    </source>
</evidence>
<organism evidence="7 8">
    <name type="scientific">Apiospora hydei</name>
    <dbReference type="NCBI Taxonomy" id="1337664"/>
    <lineage>
        <taxon>Eukaryota</taxon>
        <taxon>Fungi</taxon>
        <taxon>Dikarya</taxon>
        <taxon>Ascomycota</taxon>
        <taxon>Pezizomycotina</taxon>
        <taxon>Sordariomycetes</taxon>
        <taxon>Xylariomycetidae</taxon>
        <taxon>Amphisphaeriales</taxon>
        <taxon>Apiosporaceae</taxon>
        <taxon>Apiospora</taxon>
    </lineage>
</organism>
<feature type="region of interest" description="Disordered" evidence="5">
    <location>
        <begin position="254"/>
        <end position="303"/>
    </location>
</feature>
<feature type="region of interest" description="Disordered" evidence="5">
    <location>
        <begin position="190"/>
        <end position="219"/>
    </location>
</feature>
<dbReference type="InterPro" id="IPR051694">
    <property type="entry name" value="Immunoregulatory_rcpt-like"/>
</dbReference>
<name>A0ABR1WRF3_9PEZI</name>
<evidence type="ECO:0000313" key="7">
    <source>
        <dbReference type="EMBL" id="KAK8085687.1"/>
    </source>
</evidence>
<dbReference type="PROSITE" id="PS51257">
    <property type="entry name" value="PROKAR_LIPOPROTEIN"/>
    <property type="match status" value="1"/>
</dbReference>
<feature type="compositionally biased region" description="Low complexity" evidence="5">
    <location>
        <begin position="191"/>
        <end position="219"/>
    </location>
</feature>
<evidence type="ECO:0000256" key="1">
    <source>
        <dbReference type="ARBA" id="ARBA00004167"/>
    </source>
</evidence>
<comment type="caution">
    <text evidence="7">The sequence shown here is derived from an EMBL/GenBank/DDBJ whole genome shotgun (WGS) entry which is preliminary data.</text>
</comment>
<keyword evidence="2 6" id="KW-0812">Transmembrane</keyword>
<sequence>MATTATRTVLGPLTTFFTPDPTCVTPMAGSCDQTLCHAWAGQTCHLSSDSFTVFDQTACWPPVTKGVDMPAIEALNGWGLYSPGLSCPDGHVRACTKTGGDVEGFAFQFPPTAGETAVGCCPSSYACSRAGGPRSAQTCMRIMTKASYPVVSCGGTISPGTTAASRTASGATFHVLVAPMIQMNWQASDLPGAATTTPSQSATTGTGPTTGTTEAPAPSGLSTGAEVGIGVGAAVAGLLLLGGAVYLILSRRRRSRGQNETTGVAGDQPKTGDGGGQQQQQQQQPNRNIVYEMGQTPRAHELG</sequence>